<evidence type="ECO:0000313" key="1">
    <source>
        <dbReference type="Proteomes" id="UP000515121"/>
    </source>
</evidence>
<organism evidence="1 2">
    <name type="scientific">Durio zibethinus</name>
    <name type="common">Durian</name>
    <dbReference type="NCBI Taxonomy" id="66656"/>
    <lineage>
        <taxon>Eukaryota</taxon>
        <taxon>Viridiplantae</taxon>
        <taxon>Streptophyta</taxon>
        <taxon>Embryophyta</taxon>
        <taxon>Tracheophyta</taxon>
        <taxon>Spermatophyta</taxon>
        <taxon>Magnoliopsida</taxon>
        <taxon>eudicotyledons</taxon>
        <taxon>Gunneridae</taxon>
        <taxon>Pentapetalae</taxon>
        <taxon>rosids</taxon>
        <taxon>malvids</taxon>
        <taxon>Malvales</taxon>
        <taxon>Malvaceae</taxon>
        <taxon>Helicteroideae</taxon>
        <taxon>Durio</taxon>
    </lineage>
</organism>
<name>A0A6P5WYH0_DURZI</name>
<dbReference type="RefSeq" id="XP_022721139.1">
    <property type="nucleotide sequence ID" value="XM_022865404.1"/>
</dbReference>
<dbReference type="GeneID" id="111278783"/>
<gene>
    <name evidence="2" type="primary">LOC111278783</name>
</gene>
<accession>A0A6P5WYH0</accession>
<evidence type="ECO:0000313" key="2">
    <source>
        <dbReference type="RefSeq" id="XP_022721139.1"/>
    </source>
</evidence>
<dbReference type="KEGG" id="dzi:111278783"/>
<keyword evidence="1" id="KW-1185">Reference proteome</keyword>
<protein>
    <submittedName>
        <fullName evidence="2">Uncharacterized protein LOC111278783</fullName>
    </submittedName>
</protein>
<dbReference type="Proteomes" id="UP000515121">
    <property type="component" value="Unplaced"/>
</dbReference>
<dbReference type="OrthoDB" id="1002485at2759"/>
<reference evidence="2" key="1">
    <citation type="submission" date="2025-08" db="UniProtKB">
        <authorList>
            <consortium name="RefSeq"/>
        </authorList>
    </citation>
    <scope>IDENTIFICATION</scope>
    <source>
        <tissue evidence="2">Fruit stalk</tissue>
    </source>
</reference>
<dbReference type="AlphaFoldDB" id="A0A6P5WYH0"/>
<proteinExistence type="predicted"/>
<sequence>MNWLLDFMDLPKTTKTSDSGEAISSMTKQKVVADVSCMTVLQQLDLPVSVGVQTKYSKVECPRFEMKDFRGWLPKMEQFFKVNQSQEADKPKIVMMHLEGKALQWHQHYVKNRGGSIEEKREVCCWLKCRV</sequence>